<protein>
    <recommendedName>
        <fullName evidence="2">N-acetyltransferase domain-containing protein</fullName>
    </recommendedName>
</protein>
<comment type="caution">
    <text evidence="1">The sequence shown here is derived from an EMBL/GenBank/DDBJ whole genome shotgun (WGS) entry which is preliminary data.</text>
</comment>
<dbReference type="EMBL" id="LAZR01000066">
    <property type="protein sequence ID" value="KKN96117.1"/>
    <property type="molecule type" value="Genomic_DNA"/>
</dbReference>
<proteinExistence type="predicted"/>
<dbReference type="SUPFAM" id="SSF55729">
    <property type="entry name" value="Acyl-CoA N-acyltransferases (Nat)"/>
    <property type="match status" value="1"/>
</dbReference>
<dbReference type="AlphaFoldDB" id="A0A0F9V8M6"/>
<sequence length="163" mass="18011">MPGLVDPAIGLKSFQQELKKGGIKPKRCTSAPSLFVETDSPDPSVLRITFAFVNNKRTPAYAVFILVEPINGVPCWGLGYATDERARNKGHAVKIVNAGLQELKTICKRLYPGQGFYVEAIVGRDNEASQKVAERTLGGDPEEIVDDETRVPAYYYLKHFPVE</sequence>
<evidence type="ECO:0008006" key="2">
    <source>
        <dbReference type="Google" id="ProtNLM"/>
    </source>
</evidence>
<dbReference type="Gene3D" id="3.40.630.30">
    <property type="match status" value="1"/>
</dbReference>
<evidence type="ECO:0000313" key="1">
    <source>
        <dbReference type="EMBL" id="KKN96117.1"/>
    </source>
</evidence>
<name>A0A0F9V8M6_9ZZZZ</name>
<accession>A0A0F9V8M6</accession>
<organism evidence="1">
    <name type="scientific">marine sediment metagenome</name>
    <dbReference type="NCBI Taxonomy" id="412755"/>
    <lineage>
        <taxon>unclassified sequences</taxon>
        <taxon>metagenomes</taxon>
        <taxon>ecological metagenomes</taxon>
    </lineage>
</organism>
<dbReference type="InterPro" id="IPR016181">
    <property type="entry name" value="Acyl_CoA_acyltransferase"/>
</dbReference>
<gene>
    <name evidence="1" type="ORF">LCGC14_0170460</name>
</gene>
<reference evidence="1" key="1">
    <citation type="journal article" date="2015" name="Nature">
        <title>Complex archaea that bridge the gap between prokaryotes and eukaryotes.</title>
        <authorList>
            <person name="Spang A."/>
            <person name="Saw J.H."/>
            <person name="Jorgensen S.L."/>
            <person name="Zaremba-Niedzwiedzka K."/>
            <person name="Martijn J."/>
            <person name="Lind A.E."/>
            <person name="van Eijk R."/>
            <person name="Schleper C."/>
            <person name="Guy L."/>
            <person name="Ettema T.J."/>
        </authorList>
    </citation>
    <scope>NUCLEOTIDE SEQUENCE</scope>
</reference>